<feature type="domain" description="Gfo/Idh/MocA-like oxidoreductase N-terminal" evidence="6">
    <location>
        <begin position="30"/>
        <end position="134"/>
    </location>
</feature>
<dbReference type="PANTHER" id="PTHR22604">
    <property type="entry name" value="OXIDOREDUCTASES"/>
    <property type="match status" value="1"/>
</dbReference>
<comment type="caution">
    <text evidence="7">The sequence shown here is derived from an EMBL/GenBank/DDBJ whole genome shotgun (WGS) entry which is preliminary data.</text>
</comment>
<evidence type="ECO:0000256" key="5">
    <source>
        <dbReference type="ARBA" id="ARBA00049233"/>
    </source>
</evidence>
<evidence type="ECO:0000259" key="6">
    <source>
        <dbReference type="Pfam" id="PF01408"/>
    </source>
</evidence>
<evidence type="ECO:0000256" key="2">
    <source>
        <dbReference type="ARBA" id="ARBA00023002"/>
    </source>
</evidence>
<dbReference type="GO" id="GO:0000166">
    <property type="term" value="F:nucleotide binding"/>
    <property type="evidence" value="ECO:0007669"/>
    <property type="project" value="InterPro"/>
</dbReference>
<comment type="catalytic activity">
    <reaction evidence="5">
        <text>D-xylose + NADP(+) = D-xylono-1,5-lactone + NADPH + H(+)</text>
        <dbReference type="Rhea" id="RHEA:22000"/>
        <dbReference type="ChEBI" id="CHEBI:15378"/>
        <dbReference type="ChEBI" id="CHEBI:15867"/>
        <dbReference type="ChEBI" id="CHEBI:53455"/>
        <dbReference type="ChEBI" id="CHEBI:57783"/>
        <dbReference type="ChEBI" id="CHEBI:58349"/>
        <dbReference type="EC" id="1.1.1.179"/>
    </reaction>
</comment>
<evidence type="ECO:0000313" key="7">
    <source>
        <dbReference type="EMBL" id="KAK3937874.1"/>
    </source>
</evidence>
<dbReference type="InterPro" id="IPR050984">
    <property type="entry name" value="Gfo/Idh/MocA_domain"/>
</dbReference>
<dbReference type="SUPFAM" id="SSF51735">
    <property type="entry name" value="NAD(P)-binding Rossmann-fold domains"/>
    <property type="match status" value="1"/>
</dbReference>
<evidence type="ECO:0000256" key="4">
    <source>
        <dbReference type="ARBA" id="ARBA00042988"/>
    </source>
</evidence>
<gene>
    <name evidence="7" type="ORF">QBC46DRAFT_293504</name>
</gene>
<dbReference type="Proteomes" id="UP001303473">
    <property type="component" value="Unassembled WGS sequence"/>
</dbReference>
<dbReference type="InterPro" id="IPR036291">
    <property type="entry name" value="NAD(P)-bd_dom_sf"/>
</dbReference>
<dbReference type="InterPro" id="IPR000683">
    <property type="entry name" value="Gfo/Idh/MocA-like_OxRdtase_N"/>
</dbReference>
<accession>A0AAN6N3U4</accession>
<dbReference type="Pfam" id="PF01408">
    <property type="entry name" value="GFO_IDH_MocA"/>
    <property type="match status" value="1"/>
</dbReference>
<dbReference type="Gene3D" id="3.30.360.10">
    <property type="entry name" value="Dihydrodipicolinate Reductase, domain 2"/>
    <property type="match status" value="1"/>
</dbReference>
<dbReference type="Gene3D" id="3.40.50.720">
    <property type="entry name" value="NAD(P)-binding Rossmann-like Domain"/>
    <property type="match status" value="1"/>
</dbReference>
<proteinExistence type="inferred from homology"/>
<reference evidence="8" key="1">
    <citation type="journal article" date="2023" name="Mol. Phylogenet. Evol.">
        <title>Genome-scale phylogeny and comparative genomics of the fungal order Sordariales.</title>
        <authorList>
            <person name="Hensen N."/>
            <person name="Bonometti L."/>
            <person name="Westerberg I."/>
            <person name="Brannstrom I.O."/>
            <person name="Guillou S."/>
            <person name="Cros-Aarteil S."/>
            <person name="Calhoun S."/>
            <person name="Haridas S."/>
            <person name="Kuo A."/>
            <person name="Mondo S."/>
            <person name="Pangilinan J."/>
            <person name="Riley R."/>
            <person name="LaButti K."/>
            <person name="Andreopoulos B."/>
            <person name="Lipzen A."/>
            <person name="Chen C."/>
            <person name="Yan M."/>
            <person name="Daum C."/>
            <person name="Ng V."/>
            <person name="Clum A."/>
            <person name="Steindorff A."/>
            <person name="Ohm R.A."/>
            <person name="Martin F."/>
            <person name="Silar P."/>
            <person name="Natvig D.O."/>
            <person name="Lalanne C."/>
            <person name="Gautier V."/>
            <person name="Ament-Velasquez S.L."/>
            <person name="Kruys A."/>
            <person name="Hutchinson M.I."/>
            <person name="Powell A.J."/>
            <person name="Barry K."/>
            <person name="Miller A.N."/>
            <person name="Grigoriev I.V."/>
            <person name="Debuchy R."/>
            <person name="Gladieux P."/>
            <person name="Hiltunen Thoren M."/>
            <person name="Johannesson H."/>
        </authorList>
    </citation>
    <scope>NUCLEOTIDE SEQUENCE [LARGE SCALE GENOMIC DNA]</scope>
    <source>
        <strain evidence="8">CBS 340.73</strain>
    </source>
</reference>
<dbReference type="GO" id="GO:0047837">
    <property type="term" value="F:D-xylose 1-dehydrogenase (NADP+) activity"/>
    <property type="evidence" value="ECO:0007669"/>
    <property type="project" value="UniProtKB-EC"/>
</dbReference>
<protein>
    <recommendedName>
        <fullName evidence="3">D-xylose 1-dehydrogenase (NADP(+), D-xylono-1,5-lactone-forming)</fullName>
        <ecNumber evidence="3">1.1.1.179</ecNumber>
    </recommendedName>
    <alternativeName>
        <fullName evidence="4">D-xylose-NADP dehydrogenase</fullName>
    </alternativeName>
</protein>
<dbReference type="EC" id="1.1.1.179" evidence="3"/>
<keyword evidence="8" id="KW-1185">Reference proteome</keyword>
<organism evidence="7 8">
    <name type="scientific">Diplogelasinospora grovesii</name>
    <dbReference type="NCBI Taxonomy" id="303347"/>
    <lineage>
        <taxon>Eukaryota</taxon>
        <taxon>Fungi</taxon>
        <taxon>Dikarya</taxon>
        <taxon>Ascomycota</taxon>
        <taxon>Pezizomycotina</taxon>
        <taxon>Sordariomycetes</taxon>
        <taxon>Sordariomycetidae</taxon>
        <taxon>Sordariales</taxon>
        <taxon>Diplogelasinosporaceae</taxon>
        <taxon>Diplogelasinospora</taxon>
    </lineage>
</organism>
<sequence length="424" mass="47265">MFELLQRNWHILISQPAPPPKATSDNDVVRFGLLGAAKIAPIALITPARQHPNVIVHAVAARDRGKAAAFAKKYGIGVVHGSYQELLDDPAIDAVYIPLPNGLHFEWALRSLAAGKHVLLEKPSANNAVEAELLFRSPLLLSPPAPILLEAFHYRFQPSWRLFLALLDQPTIQHASVTMTVPALAIPKDDIRFEFALGGGALMDLTYTMDVLRGVYGCEPTECTGCTVRQFPGGDERIDVAYTGSWRFPNGGTGATHGDLQLGLLETLKDPWPTVTVVHRPVAVDGDGSEETRRTRTVKLVNFVWGAIYHRIDIQDEFTIVHKRGDGTEEVVKKRWTKKETRKAHTLREAGIDRHSEKYWMTYKYQLDEFIYRIRTQRGLEETGIGGTGVWVDAEDSIAQARMIDMAYTKAGLPLRPTSTYRPV</sequence>
<dbReference type="SUPFAM" id="SSF55347">
    <property type="entry name" value="Glyceraldehyde-3-phosphate dehydrogenase-like, C-terminal domain"/>
    <property type="match status" value="1"/>
</dbReference>
<keyword evidence="2" id="KW-0560">Oxidoreductase</keyword>
<evidence type="ECO:0000256" key="1">
    <source>
        <dbReference type="ARBA" id="ARBA00010928"/>
    </source>
</evidence>
<name>A0AAN6N3U4_9PEZI</name>
<dbReference type="EMBL" id="MU853843">
    <property type="protein sequence ID" value="KAK3937874.1"/>
    <property type="molecule type" value="Genomic_DNA"/>
</dbReference>
<evidence type="ECO:0000256" key="3">
    <source>
        <dbReference type="ARBA" id="ARBA00038984"/>
    </source>
</evidence>
<dbReference type="AlphaFoldDB" id="A0AAN6N3U4"/>
<comment type="similarity">
    <text evidence="1">Belongs to the Gfo/Idh/MocA family.</text>
</comment>
<dbReference type="PANTHER" id="PTHR22604:SF105">
    <property type="entry name" value="TRANS-1,2-DIHYDROBENZENE-1,2-DIOL DEHYDROGENASE"/>
    <property type="match status" value="1"/>
</dbReference>
<evidence type="ECO:0000313" key="8">
    <source>
        <dbReference type="Proteomes" id="UP001303473"/>
    </source>
</evidence>